<evidence type="ECO:0000313" key="2">
    <source>
        <dbReference type="EMBL" id="KAK3919930.1"/>
    </source>
</evidence>
<feature type="compositionally biased region" description="Basic residues" evidence="1">
    <location>
        <begin position="29"/>
        <end position="49"/>
    </location>
</feature>
<feature type="compositionally biased region" description="Low complexity" evidence="1">
    <location>
        <begin position="94"/>
        <end position="112"/>
    </location>
</feature>
<evidence type="ECO:0000256" key="1">
    <source>
        <dbReference type="SAM" id="MobiDB-lite"/>
    </source>
</evidence>
<feature type="compositionally biased region" description="Acidic residues" evidence="1">
    <location>
        <begin position="1"/>
        <end position="12"/>
    </location>
</feature>
<name>A0AAE1HEM3_9NEOP</name>
<proteinExistence type="predicted"/>
<protein>
    <submittedName>
        <fullName evidence="2">RNA exonuclease 3</fullName>
    </submittedName>
</protein>
<reference evidence="2" key="1">
    <citation type="submission" date="2021-07" db="EMBL/GenBank/DDBJ databases">
        <authorList>
            <person name="Catto M.A."/>
            <person name="Jacobson A."/>
            <person name="Kennedy G."/>
            <person name="Labadie P."/>
            <person name="Hunt B.G."/>
            <person name="Srinivasan R."/>
        </authorList>
    </citation>
    <scope>NUCLEOTIDE SEQUENCE</scope>
    <source>
        <strain evidence="2">PL_HMW_Pooled</strain>
        <tissue evidence="2">Head</tissue>
    </source>
</reference>
<sequence>MNEPVGGDEEGDKNDKNDGKTVTSDVKVKQARKKHKIPIRKRLKQKKRSKTEDPAKHLSEENSIDCDESDDKNRAVHVSNILPSMEHDYGNHFSPSSSMSPPSSSLSRPESSLSGCLSVSLPDLSEDNSVSDIASPFSPTSVESCFSPCPQPPATPKTVRYLKNLMLPPDLASDLLLLVRNKLLLMLPNNFTPVVDNMGIHVIMLGRRESKAVQRDIFVKANGDMRIEVHGQHYNSSSILRDVMGPRPLLSEEDTGYFVDRIAQIVNKVRILEICASVDNVEYKDAWDVNGKGVVDCDVYKECRYRETYRSKQCSLLLPTKYWRCKESIKLREGLKRRMESLQKEEVARSTKTRFLSNKQKDKRLESKQMKMKIQLRKRMQELIAKEGVKVEKELSSDLTEILQSANLSVPQSLQQLKAVNCKKS</sequence>
<feature type="region of interest" description="Disordered" evidence="1">
    <location>
        <begin position="86"/>
        <end position="112"/>
    </location>
</feature>
<dbReference type="Proteomes" id="UP001219518">
    <property type="component" value="Unassembled WGS sequence"/>
</dbReference>
<comment type="caution">
    <text evidence="2">The sequence shown here is derived from an EMBL/GenBank/DDBJ whole genome shotgun (WGS) entry which is preliminary data.</text>
</comment>
<keyword evidence="3" id="KW-1185">Reference proteome</keyword>
<organism evidence="2 3">
    <name type="scientific">Frankliniella fusca</name>
    <dbReference type="NCBI Taxonomy" id="407009"/>
    <lineage>
        <taxon>Eukaryota</taxon>
        <taxon>Metazoa</taxon>
        <taxon>Ecdysozoa</taxon>
        <taxon>Arthropoda</taxon>
        <taxon>Hexapoda</taxon>
        <taxon>Insecta</taxon>
        <taxon>Pterygota</taxon>
        <taxon>Neoptera</taxon>
        <taxon>Paraneoptera</taxon>
        <taxon>Thysanoptera</taxon>
        <taxon>Terebrantia</taxon>
        <taxon>Thripoidea</taxon>
        <taxon>Thripidae</taxon>
        <taxon>Frankliniella</taxon>
    </lineage>
</organism>
<accession>A0AAE1HEM3</accession>
<evidence type="ECO:0000313" key="3">
    <source>
        <dbReference type="Proteomes" id="UP001219518"/>
    </source>
</evidence>
<keyword evidence="2" id="KW-0269">Exonuclease</keyword>
<keyword evidence="2" id="KW-0540">Nuclease</keyword>
<feature type="compositionally biased region" description="Basic and acidic residues" evidence="1">
    <location>
        <begin position="50"/>
        <end position="60"/>
    </location>
</feature>
<reference evidence="2" key="2">
    <citation type="journal article" date="2023" name="BMC Genomics">
        <title>Pest status, molecular evolution, and epigenetic factors derived from the genome assembly of Frankliniella fusca, a thysanopteran phytovirus vector.</title>
        <authorList>
            <person name="Catto M.A."/>
            <person name="Labadie P.E."/>
            <person name="Jacobson A.L."/>
            <person name="Kennedy G.G."/>
            <person name="Srinivasan R."/>
            <person name="Hunt B.G."/>
        </authorList>
    </citation>
    <scope>NUCLEOTIDE SEQUENCE</scope>
    <source>
        <strain evidence="2">PL_HMW_Pooled</strain>
    </source>
</reference>
<dbReference type="EMBL" id="JAHWGI010000985">
    <property type="protein sequence ID" value="KAK3919930.1"/>
    <property type="molecule type" value="Genomic_DNA"/>
</dbReference>
<gene>
    <name evidence="2" type="ORF">KUF71_009216</name>
</gene>
<dbReference type="AlphaFoldDB" id="A0AAE1HEM3"/>
<feature type="region of interest" description="Disordered" evidence="1">
    <location>
        <begin position="1"/>
        <end position="72"/>
    </location>
</feature>
<dbReference type="GO" id="GO:0004527">
    <property type="term" value="F:exonuclease activity"/>
    <property type="evidence" value="ECO:0007669"/>
    <property type="project" value="UniProtKB-KW"/>
</dbReference>
<keyword evidence="2" id="KW-0378">Hydrolase</keyword>